<keyword evidence="2" id="KW-1133">Transmembrane helix</keyword>
<dbReference type="Pfam" id="PF07690">
    <property type="entry name" value="MFS_1"/>
    <property type="match status" value="1"/>
</dbReference>
<dbReference type="InterPro" id="IPR020846">
    <property type="entry name" value="MFS_dom"/>
</dbReference>
<feature type="transmembrane region" description="Helical" evidence="2">
    <location>
        <begin position="280"/>
        <end position="300"/>
    </location>
</feature>
<feature type="transmembrane region" description="Helical" evidence="2">
    <location>
        <begin position="245"/>
        <end position="268"/>
    </location>
</feature>
<feature type="transmembrane region" description="Helical" evidence="2">
    <location>
        <begin position="312"/>
        <end position="330"/>
    </location>
</feature>
<dbReference type="PROSITE" id="PS51257">
    <property type="entry name" value="PROKAR_LIPOPROTEIN"/>
    <property type="match status" value="1"/>
</dbReference>
<dbReference type="AlphaFoldDB" id="A0A210QL26"/>
<dbReference type="PROSITE" id="PS50850">
    <property type="entry name" value="MFS"/>
    <property type="match status" value="1"/>
</dbReference>
<keyword evidence="2" id="KW-0472">Membrane</keyword>
<comment type="subcellular location">
    <subcellularLocation>
        <location evidence="1">Membrane</location>
        <topology evidence="1">Multi-pass membrane protein</topology>
    </subcellularLocation>
</comment>
<dbReference type="GO" id="GO:0016020">
    <property type="term" value="C:membrane"/>
    <property type="evidence" value="ECO:0007669"/>
    <property type="project" value="UniProtKB-SubCell"/>
</dbReference>
<organism evidence="4 5">
    <name type="scientific">Mizuhopecten yessoensis</name>
    <name type="common">Japanese scallop</name>
    <name type="synonym">Patinopecten yessoensis</name>
    <dbReference type="NCBI Taxonomy" id="6573"/>
    <lineage>
        <taxon>Eukaryota</taxon>
        <taxon>Metazoa</taxon>
        <taxon>Spiralia</taxon>
        <taxon>Lophotrochozoa</taxon>
        <taxon>Mollusca</taxon>
        <taxon>Bivalvia</taxon>
        <taxon>Autobranchia</taxon>
        <taxon>Pteriomorphia</taxon>
        <taxon>Pectinida</taxon>
        <taxon>Pectinoidea</taxon>
        <taxon>Pectinidae</taxon>
        <taxon>Mizuhopecten</taxon>
    </lineage>
</organism>
<evidence type="ECO:0000259" key="3">
    <source>
        <dbReference type="PROSITE" id="PS50850"/>
    </source>
</evidence>
<accession>A0A210QL26</accession>
<feature type="transmembrane region" description="Helical" evidence="2">
    <location>
        <begin position="141"/>
        <end position="161"/>
    </location>
</feature>
<evidence type="ECO:0000313" key="4">
    <source>
        <dbReference type="EMBL" id="OWF49448.1"/>
    </source>
</evidence>
<evidence type="ECO:0000313" key="5">
    <source>
        <dbReference type="Proteomes" id="UP000242188"/>
    </source>
</evidence>
<evidence type="ECO:0000256" key="1">
    <source>
        <dbReference type="ARBA" id="ARBA00004141"/>
    </source>
</evidence>
<evidence type="ECO:0000256" key="2">
    <source>
        <dbReference type="SAM" id="Phobius"/>
    </source>
</evidence>
<dbReference type="OrthoDB" id="6509908at2759"/>
<comment type="caution">
    <text evidence="4">The sequence shown here is derived from an EMBL/GenBank/DDBJ whole genome shotgun (WGS) entry which is preliminary data.</text>
</comment>
<dbReference type="InterPro" id="IPR050327">
    <property type="entry name" value="Proton-linked_MCT"/>
</dbReference>
<name>A0A210QL26_MIZYE</name>
<feature type="transmembrane region" description="Helical" evidence="2">
    <location>
        <begin position="108"/>
        <end position="134"/>
    </location>
</feature>
<dbReference type="InterPro" id="IPR011701">
    <property type="entry name" value="MFS"/>
</dbReference>
<protein>
    <submittedName>
        <fullName evidence="4">Monocarboxylate transporter 12</fullName>
    </submittedName>
</protein>
<feature type="transmembrane region" description="Helical" evidence="2">
    <location>
        <begin position="84"/>
        <end position="102"/>
    </location>
</feature>
<dbReference type="SUPFAM" id="SSF103473">
    <property type="entry name" value="MFS general substrate transporter"/>
    <property type="match status" value="1"/>
</dbReference>
<feature type="transmembrane region" description="Helical" evidence="2">
    <location>
        <begin position="173"/>
        <end position="191"/>
    </location>
</feature>
<dbReference type="CDD" id="cd17352">
    <property type="entry name" value="MFS_MCT_SLC16"/>
    <property type="match status" value="1"/>
</dbReference>
<dbReference type="PANTHER" id="PTHR11360:SF284">
    <property type="entry name" value="EG:103B4.3 PROTEIN-RELATED"/>
    <property type="match status" value="1"/>
</dbReference>
<dbReference type="EMBL" id="NEDP02003109">
    <property type="protein sequence ID" value="OWF49448.1"/>
    <property type="molecule type" value="Genomic_DNA"/>
</dbReference>
<reference evidence="4 5" key="1">
    <citation type="journal article" date="2017" name="Nat. Ecol. Evol.">
        <title>Scallop genome provides insights into evolution of bilaterian karyotype and development.</title>
        <authorList>
            <person name="Wang S."/>
            <person name="Zhang J."/>
            <person name="Jiao W."/>
            <person name="Li J."/>
            <person name="Xun X."/>
            <person name="Sun Y."/>
            <person name="Guo X."/>
            <person name="Huan P."/>
            <person name="Dong B."/>
            <person name="Zhang L."/>
            <person name="Hu X."/>
            <person name="Sun X."/>
            <person name="Wang J."/>
            <person name="Zhao C."/>
            <person name="Wang Y."/>
            <person name="Wang D."/>
            <person name="Huang X."/>
            <person name="Wang R."/>
            <person name="Lv J."/>
            <person name="Li Y."/>
            <person name="Zhang Z."/>
            <person name="Liu B."/>
            <person name="Lu W."/>
            <person name="Hui Y."/>
            <person name="Liang J."/>
            <person name="Zhou Z."/>
            <person name="Hou R."/>
            <person name="Li X."/>
            <person name="Liu Y."/>
            <person name="Li H."/>
            <person name="Ning X."/>
            <person name="Lin Y."/>
            <person name="Zhao L."/>
            <person name="Xing Q."/>
            <person name="Dou J."/>
            <person name="Li Y."/>
            <person name="Mao J."/>
            <person name="Guo H."/>
            <person name="Dou H."/>
            <person name="Li T."/>
            <person name="Mu C."/>
            <person name="Jiang W."/>
            <person name="Fu Q."/>
            <person name="Fu X."/>
            <person name="Miao Y."/>
            <person name="Liu J."/>
            <person name="Yu Q."/>
            <person name="Li R."/>
            <person name="Liao H."/>
            <person name="Li X."/>
            <person name="Kong Y."/>
            <person name="Jiang Z."/>
            <person name="Chourrout D."/>
            <person name="Li R."/>
            <person name="Bao Z."/>
        </authorList>
    </citation>
    <scope>NUCLEOTIDE SEQUENCE [LARGE SCALE GENOMIC DNA]</scope>
    <source>
        <strain evidence="4 5">PY_sf001</strain>
    </source>
</reference>
<feature type="domain" description="Major facilitator superfamily (MFS) profile" evidence="3">
    <location>
        <begin position="15"/>
        <end position="425"/>
    </location>
</feature>
<feature type="transmembrane region" description="Helical" evidence="2">
    <location>
        <begin position="371"/>
        <end position="389"/>
    </location>
</feature>
<proteinExistence type="predicted"/>
<dbReference type="GO" id="GO:0008028">
    <property type="term" value="F:monocarboxylic acid transmembrane transporter activity"/>
    <property type="evidence" value="ECO:0007669"/>
    <property type="project" value="TreeGrafter"/>
</dbReference>
<dbReference type="Proteomes" id="UP000242188">
    <property type="component" value="Unassembled WGS sequence"/>
</dbReference>
<feature type="transmembrane region" description="Helical" evidence="2">
    <location>
        <begin position="336"/>
        <end position="359"/>
    </location>
</feature>
<dbReference type="PANTHER" id="PTHR11360">
    <property type="entry name" value="MONOCARBOXYLATE TRANSPORTER"/>
    <property type="match status" value="1"/>
</dbReference>
<feature type="transmembrane region" description="Helical" evidence="2">
    <location>
        <begin position="401"/>
        <end position="419"/>
    </location>
</feature>
<feature type="transmembrane region" description="Helical" evidence="2">
    <location>
        <begin position="12"/>
        <end position="33"/>
    </location>
</feature>
<feature type="transmembrane region" description="Helical" evidence="2">
    <location>
        <begin position="53"/>
        <end position="72"/>
    </location>
</feature>
<dbReference type="Gene3D" id="1.20.1250.20">
    <property type="entry name" value="MFS general substrate transporter like domains"/>
    <property type="match status" value="2"/>
</dbReference>
<sequence>MANRREKTPVDSGYAWVILFACSLLYMMLSGLTKAFGILYTEFLEEYDAGAGNTAWIGSVKLFLFFGLGPLANHLCEDFSFRKVVITGGLLIFLGYLVSVFVEQMELLYLTIGVVAGFGCGFVFAPCATIVSFYFKKRQALANGIVISGSGLGSFIFPYFYRFIIDEFGLHGALLIISAVALHICVGGALLRQPQQLAKFKHSLDTVDEETTDLNYQESSKNTAKPSKQKAKFVIDFSLFKIPRFSVYVAAFTINIIGYAGNFSVFPAHVKSLGFSEQQVAIALSMIGATEMFARIFFGWFADKKIVEKKTIVIFSAAVSGASAILIPFLRNFPAMVVYGCIVGIFPGAFWSLMAVMMLECVELERLTSAMGVLSMFMSFGIVISQPVMGWIEDATGSWDLSFRIMGMFNLLSGVLFVLEPVFKKIMHSGINSTDHNTGEEIELPDQAKEIEVTYPANDGSSLKAESSQERLSLISCEGTALTELGSNNGKF</sequence>
<gene>
    <name evidence="4" type="ORF">KP79_PYT19473</name>
</gene>
<dbReference type="InterPro" id="IPR036259">
    <property type="entry name" value="MFS_trans_sf"/>
</dbReference>
<keyword evidence="2" id="KW-0812">Transmembrane</keyword>
<keyword evidence="5" id="KW-1185">Reference proteome</keyword>